<feature type="signal peptide" evidence="1">
    <location>
        <begin position="1"/>
        <end position="20"/>
    </location>
</feature>
<dbReference type="AlphaFoldDB" id="A0A4Z0PSP8"/>
<evidence type="ECO:0000313" key="3">
    <source>
        <dbReference type="Proteomes" id="UP000297549"/>
    </source>
</evidence>
<proteinExistence type="predicted"/>
<feature type="chain" id="PRO_5021459009" description="Outer membrane protein beta-barrel domain-containing protein" evidence="1">
    <location>
        <begin position="21"/>
        <end position="203"/>
    </location>
</feature>
<dbReference type="OrthoDB" id="945117at2"/>
<evidence type="ECO:0000313" key="2">
    <source>
        <dbReference type="EMBL" id="TGE20495.1"/>
    </source>
</evidence>
<dbReference type="RefSeq" id="WP_135465295.1">
    <property type="nucleotide sequence ID" value="NZ_SRLC01000003.1"/>
</dbReference>
<organism evidence="2 3">
    <name type="scientific">Hymenobacter aquaticus</name>
    <dbReference type="NCBI Taxonomy" id="1867101"/>
    <lineage>
        <taxon>Bacteria</taxon>
        <taxon>Pseudomonadati</taxon>
        <taxon>Bacteroidota</taxon>
        <taxon>Cytophagia</taxon>
        <taxon>Cytophagales</taxon>
        <taxon>Hymenobacteraceae</taxon>
        <taxon>Hymenobacter</taxon>
    </lineage>
</organism>
<dbReference type="InterPro" id="IPR036709">
    <property type="entry name" value="Autotransporte_beta_dom_sf"/>
</dbReference>
<protein>
    <recommendedName>
        <fullName evidence="4">Outer membrane protein beta-barrel domain-containing protein</fullName>
    </recommendedName>
</protein>
<dbReference type="Proteomes" id="UP000297549">
    <property type="component" value="Unassembled WGS sequence"/>
</dbReference>
<keyword evidence="3" id="KW-1185">Reference proteome</keyword>
<name>A0A4Z0PSP8_9BACT</name>
<sequence length="203" mass="21448">MKKPLLLGFLLAATASGASAQTEKGSVMLGSSLSELSFSKSQGGDTKYFSGALAPNVGVFVADRLALGAQLGLGYQSRKITSAGFNSKSNYFEYGIAPFVRYYFSDASKHKFFGQASYGITGFTNTYSVNDGYNSNRTTTGSFGGGRASLGYSYFVVPTVALEVQPYFDWNNRGTLATSPRNSLGLSVGFQIFLPKGGAAAAE</sequence>
<gene>
    <name evidence="2" type="ORF">E5K00_21095</name>
</gene>
<keyword evidence="1" id="KW-0732">Signal</keyword>
<evidence type="ECO:0008006" key="4">
    <source>
        <dbReference type="Google" id="ProtNLM"/>
    </source>
</evidence>
<evidence type="ECO:0000256" key="1">
    <source>
        <dbReference type="SAM" id="SignalP"/>
    </source>
</evidence>
<dbReference type="SUPFAM" id="SSF103515">
    <property type="entry name" value="Autotransporter"/>
    <property type="match status" value="1"/>
</dbReference>
<dbReference type="EMBL" id="SRLC01000003">
    <property type="protein sequence ID" value="TGE20495.1"/>
    <property type="molecule type" value="Genomic_DNA"/>
</dbReference>
<comment type="caution">
    <text evidence="2">The sequence shown here is derived from an EMBL/GenBank/DDBJ whole genome shotgun (WGS) entry which is preliminary data.</text>
</comment>
<accession>A0A4Z0PSP8</accession>
<reference evidence="2 3" key="1">
    <citation type="submission" date="2019-04" db="EMBL/GenBank/DDBJ databases">
        <authorList>
            <person name="Feng G."/>
            <person name="Zhang J."/>
            <person name="Zhu H."/>
        </authorList>
    </citation>
    <scope>NUCLEOTIDE SEQUENCE [LARGE SCALE GENOMIC DNA]</scope>
    <source>
        <strain evidence="2 3">JCM 31653</strain>
    </source>
</reference>